<gene>
    <name evidence="1" type="ORF">BLX24_27720</name>
</gene>
<evidence type="ECO:0000313" key="2">
    <source>
        <dbReference type="Proteomes" id="UP000181790"/>
    </source>
</evidence>
<accession>A0A1S2VAS8</accession>
<protein>
    <submittedName>
        <fullName evidence="1">Uncharacterized protein</fullName>
    </submittedName>
</protein>
<dbReference type="OrthoDB" id="1495692at2"/>
<reference evidence="1 2" key="1">
    <citation type="submission" date="2016-10" db="EMBL/GenBank/DDBJ databases">
        <title>Arsenicibacter rosenii gen. nov., sp. nov., an efficient arsenic-methylating bacterium isolated from an arsenic-contaminated paddy soil.</title>
        <authorList>
            <person name="Huang K."/>
        </authorList>
    </citation>
    <scope>NUCLEOTIDE SEQUENCE [LARGE SCALE GENOMIC DNA]</scope>
    <source>
        <strain evidence="1 2">SM-1</strain>
    </source>
</reference>
<sequence length="170" mass="18973">MKRHVITVETITALVLAERQRQIAKWGVQDMSFADWVLVLNEEMGELARELWEAKDPENTLTEAVQVSAMVTQIYEAHAGRGKDYRPAPKTVIDSYNVGYKLKTTGDPKQSYLELLTSLGSAIVCQQEQGAVGMFLNTMGYVSCRMIGEIMNTQNLQADECAAARTDTHK</sequence>
<organism evidence="1 2">
    <name type="scientific">Arsenicibacter rosenii</name>
    <dbReference type="NCBI Taxonomy" id="1750698"/>
    <lineage>
        <taxon>Bacteria</taxon>
        <taxon>Pseudomonadati</taxon>
        <taxon>Bacteroidota</taxon>
        <taxon>Cytophagia</taxon>
        <taxon>Cytophagales</taxon>
        <taxon>Spirosomataceae</taxon>
        <taxon>Arsenicibacter</taxon>
    </lineage>
</organism>
<dbReference type="EMBL" id="MORL01000033">
    <property type="protein sequence ID" value="OIN55847.1"/>
    <property type="molecule type" value="Genomic_DNA"/>
</dbReference>
<dbReference type="RefSeq" id="WP_071506494.1">
    <property type="nucleotide sequence ID" value="NZ_MORL01000033.1"/>
</dbReference>
<evidence type="ECO:0000313" key="1">
    <source>
        <dbReference type="EMBL" id="OIN55847.1"/>
    </source>
</evidence>
<keyword evidence="2" id="KW-1185">Reference proteome</keyword>
<proteinExistence type="predicted"/>
<dbReference type="Proteomes" id="UP000181790">
    <property type="component" value="Unassembled WGS sequence"/>
</dbReference>
<name>A0A1S2VAS8_9BACT</name>
<comment type="caution">
    <text evidence="1">The sequence shown here is derived from an EMBL/GenBank/DDBJ whole genome shotgun (WGS) entry which is preliminary data.</text>
</comment>
<dbReference type="AlphaFoldDB" id="A0A1S2VAS8"/>